<evidence type="ECO:0000256" key="2">
    <source>
        <dbReference type="SAM" id="Phobius"/>
    </source>
</evidence>
<keyword evidence="2" id="KW-0812">Transmembrane</keyword>
<dbReference type="Pfam" id="PF04203">
    <property type="entry name" value="Sortase"/>
    <property type="match status" value="1"/>
</dbReference>
<feature type="transmembrane region" description="Helical" evidence="2">
    <location>
        <begin position="418"/>
        <end position="440"/>
    </location>
</feature>
<evidence type="ECO:0000313" key="3">
    <source>
        <dbReference type="EMBL" id="GES01364.1"/>
    </source>
</evidence>
<protein>
    <recommendedName>
        <fullName evidence="5">Sortase</fullName>
    </recommendedName>
</protein>
<accession>A0A5M3VY27</accession>
<dbReference type="SUPFAM" id="SSF63817">
    <property type="entry name" value="Sortase"/>
    <property type="match status" value="1"/>
</dbReference>
<dbReference type="Proteomes" id="UP000334990">
    <property type="component" value="Unassembled WGS sequence"/>
</dbReference>
<reference evidence="3 4" key="1">
    <citation type="submission" date="2019-10" db="EMBL/GenBank/DDBJ databases">
        <title>Whole genome shotgun sequence of Acrocarpospora corrugata NBRC 13972.</title>
        <authorList>
            <person name="Ichikawa N."/>
            <person name="Kimura A."/>
            <person name="Kitahashi Y."/>
            <person name="Komaki H."/>
            <person name="Oguchi A."/>
        </authorList>
    </citation>
    <scope>NUCLEOTIDE SEQUENCE [LARGE SCALE GENOMIC DNA]</scope>
    <source>
        <strain evidence="3 4">NBRC 13972</strain>
    </source>
</reference>
<evidence type="ECO:0000256" key="1">
    <source>
        <dbReference type="ARBA" id="ARBA00022801"/>
    </source>
</evidence>
<keyword evidence="2" id="KW-0472">Membrane</keyword>
<name>A0A5M3VY27_9ACTN</name>
<dbReference type="InterPro" id="IPR023365">
    <property type="entry name" value="Sortase_dom-sf"/>
</dbReference>
<feature type="transmembrane region" description="Helical" evidence="2">
    <location>
        <begin position="197"/>
        <end position="218"/>
    </location>
</feature>
<dbReference type="EMBL" id="BLAD01000050">
    <property type="protein sequence ID" value="GES01364.1"/>
    <property type="molecule type" value="Genomic_DNA"/>
</dbReference>
<keyword evidence="1" id="KW-0378">Hydrolase</keyword>
<evidence type="ECO:0008006" key="5">
    <source>
        <dbReference type="Google" id="ProtNLM"/>
    </source>
</evidence>
<dbReference type="Gene3D" id="2.40.260.10">
    <property type="entry name" value="Sortase"/>
    <property type="match status" value="1"/>
</dbReference>
<evidence type="ECO:0000313" key="4">
    <source>
        <dbReference type="Proteomes" id="UP000334990"/>
    </source>
</evidence>
<sequence length="475" mass="50657">MTTNDPALLVAVETAARTIERLEASVALAASGRAPHEHANALVIAGSASVLLGQLELAAPRDDEALRAHATGLRIRYDSALIRLGAYPGAAPYPYPPAYPPQYPVMGTAPWVQPGAMGPAPWTPPGAMGPTPLAPPGQFAPTATQPFMQHPMTAPTMTHQMPHPMAMPMPAPPVRRRRGLSETLGGLPDEVKRMGRAAISAITIMGVLLIAFSVYASWFGHLMYERNQRIMLDQLNEDFTAAATIAAAPQATDKDLSALPPRGKPIALLEIEKLGLREVVVQGTGTAELQKAVGHYRPAPMPGQSGNAVLAGHRNLYGSPFSRLAEMTPGDKIVATTQEGRFTFTVELVEEAGTGKDDFLGQETFVNRLTLLTTAADGGQGGRLAVVSRLDGQPASLKTADPSQPKSDELGLGRDGTAWWPAIGWGLALFALLAGTIQLYRRWRRTATYLITTPPLLAAGLLWFEALARLIPSTY</sequence>
<dbReference type="RefSeq" id="WP_155337655.1">
    <property type="nucleotide sequence ID" value="NZ_BAAABN010000029.1"/>
</dbReference>
<dbReference type="GO" id="GO:0016787">
    <property type="term" value="F:hydrolase activity"/>
    <property type="evidence" value="ECO:0007669"/>
    <property type="project" value="UniProtKB-KW"/>
</dbReference>
<dbReference type="InterPro" id="IPR005754">
    <property type="entry name" value="Sortase"/>
</dbReference>
<gene>
    <name evidence="3" type="ORF">Acor_34280</name>
</gene>
<organism evidence="3 4">
    <name type="scientific">Acrocarpospora corrugata</name>
    <dbReference type="NCBI Taxonomy" id="35763"/>
    <lineage>
        <taxon>Bacteria</taxon>
        <taxon>Bacillati</taxon>
        <taxon>Actinomycetota</taxon>
        <taxon>Actinomycetes</taxon>
        <taxon>Streptosporangiales</taxon>
        <taxon>Streptosporangiaceae</taxon>
        <taxon>Acrocarpospora</taxon>
    </lineage>
</organism>
<proteinExistence type="predicted"/>
<keyword evidence="2" id="KW-1133">Transmembrane helix</keyword>
<feature type="transmembrane region" description="Helical" evidence="2">
    <location>
        <begin position="447"/>
        <end position="471"/>
    </location>
</feature>
<dbReference type="AlphaFoldDB" id="A0A5M3VY27"/>
<keyword evidence="4" id="KW-1185">Reference proteome</keyword>
<dbReference type="OrthoDB" id="5242879at2"/>
<comment type="caution">
    <text evidence="3">The sequence shown here is derived from an EMBL/GenBank/DDBJ whole genome shotgun (WGS) entry which is preliminary data.</text>
</comment>